<reference evidence="2 3" key="1">
    <citation type="submission" date="2019-12" db="EMBL/GenBank/DDBJ databases">
        <authorList>
            <person name="Feng G."/>
            <person name="Zhu H."/>
        </authorList>
    </citation>
    <scope>NUCLEOTIDE SEQUENCE [LARGE SCALE GENOMIC DNA]</scope>
    <source>
        <strain evidence="2 3">FGD1</strain>
    </source>
</reference>
<feature type="transmembrane region" description="Helical" evidence="1">
    <location>
        <begin position="33"/>
        <end position="54"/>
    </location>
</feature>
<evidence type="ECO:0000313" key="3">
    <source>
        <dbReference type="Proteomes" id="UP000465810"/>
    </source>
</evidence>
<gene>
    <name evidence="2" type="ORF">GR702_01055</name>
</gene>
<comment type="caution">
    <text evidence="2">The sequence shown here is derived from an EMBL/GenBank/DDBJ whole genome shotgun (WGS) entry which is preliminary data.</text>
</comment>
<evidence type="ECO:0000313" key="2">
    <source>
        <dbReference type="EMBL" id="MYL96362.1"/>
    </source>
</evidence>
<accession>A0A7X4GEM5</accession>
<keyword evidence="3" id="KW-1185">Reference proteome</keyword>
<dbReference type="Proteomes" id="UP000465810">
    <property type="component" value="Unassembled WGS sequence"/>
</dbReference>
<sequence>MSQRHTLQELAALAIVTSAPARTKVDRNFGLPTGLYLATVGLYLAFIGVMASVFMNPELAIPMVIFAGFVLIAFGLAGYWTRMKPDNDTAPLSWGQFASEGIDTLSGRLTATEAAVQVLMLPVLILGWALAVAVIVAFT</sequence>
<feature type="transmembrane region" description="Helical" evidence="1">
    <location>
        <begin position="61"/>
        <end position="80"/>
    </location>
</feature>
<proteinExistence type="predicted"/>
<protein>
    <submittedName>
        <fullName evidence="2">Uncharacterized protein</fullName>
    </submittedName>
</protein>
<keyword evidence="1" id="KW-0472">Membrane</keyword>
<keyword evidence="1" id="KW-1133">Transmembrane helix</keyword>
<keyword evidence="1" id="KW-0812">Transmembrane</keyword>
<organism evidence="2 3">
    <name type="scientific">Novosphingobium silvae</name>
    <dbReference type="NCBI Taxonomy" id="2692619"/>
    <lineage>
        <taxon>Bacteria</taxon>
        <taxon>Pseudomonadati</taxon>
        <taxon>Pseudomonadota</taxon>
        <taxon>Alphaproteobacteria</taxon>
        <taxon>Sphingomonadales</taxon>
        <taxon>Sphingomonadaceae</taxon>
        <taxon>Novosphingobium</taxon>
    </lineage>
</organism>
<dbReference type="RefSeq" id="WP_160984095.1">
    <property type="nucleotide sequence ID" value="NZ_WVTD01000001.1"/>
</dbReference>
<feature type="transmembrane region" description="Helical" evidence="1">
    <location>
        <begin position="114"/>
        <end position="138"/>
    </location>
</feature>
<name>A0A7X4GEM5_9SPHN</name>
<evidence type="ECO:0000256" key="1">
    <source>
        <dbReference type="SAM" id="Phobius"/>
    </source>
</evidence>
<dbReference type="EMBL" id="WVTD01000001">
    <property type="protein sequence ID" value="MYL96362.1"/>
    <property type="molecule type" value="Genomic_DNA"/>
</dbReference>
<dbReference type="AlphaFoldDB" id="A0A7X4GEM5"/>